<dbReference type="Proteomes" id="UP000233435">
    <property type="component" value="Unassembled WGS sequence"/>
</dbReference>
<dbReference type="InterPro" id="IPR050307">
    <property type="entry name" value="Sterol_Desaturase_Related"/>
</dbReference>
<dbReference type="AlphaFoldDB" id="A0A2N3HG87"/>
<evidence type="ECO:0000256" key="4">
    <source>
        <dbReference type="ARBA" id="ARBA00023136"/>
    </source>
</evidence>
<keyword evidence="4 5" id="KW-0472">Membrane</keyword>
<evidence type="ECO:0000313" key="8">
    <source>
        <dbReference type="Proteomes" id="UP000233435"/>
    </source>
</evidence>
<feature type="transmembrane region" description="Helical" evidence="5">
    <location>
        <begin position="185"/>
        <end position="206"/>
    </location>
</feature>
<proteinExistence type="predicted"/>
<name>A0A2N3HG87_9FLAO</name>
<dbReference type="GO" id="GO:0005506">
    <property type="term" value="F:iron ion binding"/>
    <property type="evidence" value="ECO:0007669"/>
    <property type="project" value="InterPro"/>
</dbReference>
<comment type="subcellular location">
    <subcellularLocation>
        <location evidence="1">Membrane</location>
    </subcellularLocation>
</comment>
<comment type="caution">
    <text evidence="7">The sequence shown here is derived from an EMBL/GenBank/DDBJ whole genome shotgun (WGS) entry which is preliminary data.</text>
</comment>
<dbReference type="EMBL" id="PJEO01000054">
    <property type="protein sequence ID" value="PKQ43914.1"/>
    <property type="molecule type" value="Genomic_DNA"/>
</dbReference>
<gene>
    <name evidence="7" type="ORF">CSW08_15960</name>
</gene>
<keyword evidence="2 5" id="KW-0812">Transmembrane</keyword>
<feature type="transmembrane region" description="Helical" evidence="5">
    <location>
        <begin position="134"/>
        <end position="155"/>
    </location>
</feature>
<evidence type="ECO:0000256" key="2">
    <source>
        <dbReference type="ARBA" id="ARBA00022692"/>
    </source>
</evidence>
<feature type="transmembrane region" description="Helical" evidence="5">
    <location>
        <begin position="212"/>
        <end position="231"/>
    </location>
</feature>
<dbReference type="GO" id="GO:0016491">
    <property type="term" value="F:oxidoreductase activity"/>
    <property type="evidence" value="ECO:0007669"/>
    <property type="project" value="InterPro"/>
</dbReference>
<reference evidence="7 8" key="1">
    <citation type="submission" date="2017-12" db="EMBL/GenBank/DDBJ databases">
        <title>Confluentibacter flavum sp. nov., isolated from the saline lake.</title>
        <authorList>
            <person name="Yu L."/>
        </authorList>
    </citation>
    <scope>NUCLEOTIDE SEQUENCE [LARGE SCALE GENOMIC DNA]</scope>
    <source>
        <strain evidence="7 8">3B</strain>
    </source>
</reference>
<dbReference type="GO" id="GO:0008610">
    <property type="term" value="P:lipid biosynthetic process"/>
    <property type="evidence" value="ECO:0007669"/>
    <property type="project" value="InterPro"/>
</dbReference>
<keyword evidence="3 5" id="KW-1133">Transmembrane helix</keyword>
<dbReference type="PANTHER" id="PTHR11863">
    <property type="entry name" value="STEROL DESATURASE"/>
    <property type="match status" value="1"/>
</dbReference>
<dbReference type="InterPro" id="IPR006694">
    <property type="entry name" value="Fatty_acid_hydroxylase"/>
</dbReference>
<evidence type="ECO:0000256" key="5">
    <source>
        <dbReference type="SAM" id="Phobius"/>
    </source>
</evidence>
<feature type="transmembrane region" description="Helical" evidence="5">
    <location>
        <begin position="100"/>
        <end position="119"/>
    </location>
</feature>
<evidence type="ECO:0000259" key="6">
    <source>
        <dbReference type="Pfam" id="PF04116"/>
    </source>
</evidence>
<protein>
    <submittedName>
        <fullName evidence="7">Sterol desaturase</fullName>
    </submittedName>
</protein>
<accession>A0A2N3HG87</accession>
<dbReference type="Pfam" id="PF04116">
    <property type="entry name" value="FA_hydroxylase"/>
    <property type="match status" value="1"/>
</dbReference>
<organism evidence="7 8">
    <name type="scientific">Confluentibacter flavum</name>
    <dbReference type="NCBI Taxonomy" id="1909700"/>
    <lineage>
        <taxon>Bacteria</taxon>
        <taxon>Pseudomonadati</taxon>
        <taxon>Bacteroidota</taxon>
        <taxon>Flavobacteriia</taxon>
        <taxon>Flavobacteriales</taxon>
        <taxon>Flavobacteriaceae</taxon>
        <taxon>Confluentibacter</taxon>
    </lineage>
</organism>
<feature type="transmembrane region" description="Helical" evidence="5">
    <location>
        <begin position="48"/>
        <end position="73"/>
    </location>
</feature>
<feature type="domain" description="Fatty acid hydroxylase" evidence="6">
    <location>
        <begin position="143"/>
        <end position="272"/>
    </location>
</feature>
<evidence type="ECO:0000256" key="1">
    <source>
        <dbReference type="ARBA" id="ARBA00004370"/>
    </source>
</evidence>
<dbReference type="GO" id="GO:0016020">
    <property type="term" value="C:membrane"/>
    <property type="evidence" value="ECO:0007669"/>
    <property type="project" value="UniProtKB-SubCell"/>
</dbReference>
<sequence>MHALFVILIQETYYMKILKINYRQCLYKVVPLIKLIMEKLLEMSTFNLWLLLMLMLTMRYVLVAGVPYLWLYIIGKNRYRASKIQNAYPSRKQVLEEIKYSLSTFCIYSSGIWFFLNWLKNGFTKNYTDIQEFGIPYFILSVFLMIVMHDMYSYWIHRLMHHKLIFKYTHLLHHKFHNPSPWSAFAFHPLEAILTMGIIPIIIFTIPWHNLALVIFITIMIFYDTYVHWGFNIKTFKFLKWQNTPLEHDLHHRNAKYNFGLYFTIWDRLMGTFLKKV</sequence>
<keyword evidence="8" id="KW-1185">Reference proteome</keyword>
<evidence type="ECO:0000313" key="7">
    <source>
        <dbReference type="EMBL" id="PKQ43914.1"/>
    </source>
</evidence>
<evidence type="ECO:0000256" key="3">
    <source>
        <dbReference type="ARBA" id="ARBA00022989"/>
    </source>
</evidence>